<comment type="caution">
    <text evidence="3">Lacks conserved residue(s) required for the propagation of feature annotation.</text>
</comment>
<comment type="function">
    <text evidence="3">Purine nucleoside phosphorylase which is highly specific for 6-oxopurine nucleosides. Cleaves guanosine or inosine to respective bases and sugar-1-phosphate molecules. Involved in purine salvage.</text>
</comment>
<proteinExistence type="inferred from homology"/>
<evidence type="ECO:0000256" key="3">
    <source>
        <dbReference type="HAMAP-Rule" id="MF_01963"/>
    </source>
</evidence>
<feature type="site" description="Important for substrate specificity" evidence="3">
    <location>
        <position position="170"/>
    </location>
</feature>
<dbReference type="Gene3D" id="3.40.50.1580">
    <property type="entry name" value="Nucleoside phosphorylase domain"/>
    <property type="match status" value="1"/>
</dbReference>
<sequence length="256" mass="26606">MSGGPIALAVIGGSGLYALPGFTPERTIEAATPWGEPSGPIRVGRLCGYSVAFLARHGESHALPPHRVNYRANLHALAEFGPQAVLAINTVGGITTACAPRALVVPDQLIDYTHGRVASYWDGAGEMRHVEFSEPYGARIRNALLDAGGDAGVALVDGACYGATNGPRFETRAEIARMRRDGCDLVGMTGMPEAALARELKLDYACLAPVANWAAGCDDGKEISLEDVFANLAAANAQLPALLASLLARLAGDAAA</sequence>
<evidence type="ECO:0000259" key="4">
    <source>
        <dbReference type="Pfam" id="PF01048"/>
    </source>
</evidence>
<dbReference type="GO" id="GO:0017061">
    <property type="term" value="F:S-methyl-5-thioadenosine phosphorylase activity"/>
    <property type="evidence" value="ECO:0007669"/>
    <property type="project" value="InterPro"/>
</dbReference>
<feature type="binding site" evidence="3">
    <location>
        <position position="14"/>
    </location>
    <ligand>
        <name>phosphate</name>
        <dbReference type="ChEBI" id="CHEBI:43474"/>
    </ligand>
</feature>
<comment type="catalytic activity">
    <reaction evidence="3">
        <text>a purine D-ribonucleoside + phosphate = a purine nucleobase + alpha-D-ribose 1-phosphate</text>
        <dbReference type="Rhea" id="RHEA:19805"/>
        <dbReference type="ChEBI" id="CHEBI:26386"/>
        <dbReference type="ChEBI" id="CHEBI:43474"/>
        <dbReference type="ChEBI" id="CHEBI:57720"/>
        <dbReference type="ChEBI" id="CHEBI:142355"/>
        <dbReference type="EC" id="2.4.2.1"/>
    </reaction>
</comment>
<accession>A0AAW9R334</accession>
<dbReference type="GO" id="GO:0019509">
    <property type="term" value="P:L-methionine salvage from methylthioadenosine"/>
    <property type="evidence" value="ECO:0007669"/>
    <property type="project" value="TreeGrafter"/>
</dbReference>
<evidence type="ECO:0000313" key="6">
    <source>
        <dbReference type="Proteomes" id="UP001364472"/>
    </source>
</evidence>
<dbReference type="Proteomes" id="UP001364472">
    <property type="component" value="Unassembled WGS sequence"/>
</dbReference>
<dbReference type="NCBIfam" id="NF006599">
    <property type="entry name" value="PRK09136.1"/>
    <property type="match status" value="1"/>
</dbReference>
<dbReference type="Pfam" id="PF01048">
    <property type="entry name" value="PNP_UDP_1"/>
    <property type="match status" value="1"/>
</dbReference>
<feature type="site" description="Important for substrate specificity" evidence="3">
    <location>
        <position position="225"/>
    </location>
</feature>
<feature type="binding site" evidence="3">
    <location>
        <position position="188"/>
    </location>
    <ligand>
        <name>substrate</name>
    </ligand>
</feature>
<evidence type="ECO:0000256" key="2">
    <source>
        <dbReference type="ARBA" id="ARBA00022679"/>
    </source>
</evidence>
<organism evidence="5 6">
    <name type="scientific">Denitratimonas tolerans</name>
    <dbReference type="NCBI Taxonomy" id="1338420"/>
    <lineage>
        <taxon>Bacteria</taxon>
        <taxon>Pseudomonadati</taxon>
        <taxon>Pseudomonadota</taxon>
        <taxon>Gammaproteobacteria</taxon>
        <taxon>Lysobacterales</taxon>
        <taxon>Lysobacteraceae</taxon>
        <taxon>Denitratimonas</taxon>
    </lineage>
</organism>
<dbReference type="InterPro" id="IPR018099">
    <property type="entry name" value="Purine_phosphorylase-2_CS"/>
</dbReference>
<dbReference type="HAMAP" id="MF_01963">
    <property type="entry name" value="MTAP"/>
    <property type="match status" value="1"/>
</dbReference>
<keyword evidence="3" id="KW-0660">Purine salvage</keyword>
<feature type="binding site" evidence="3">
    <location>
        <begin position="212"/>
        <end position="214"/>
    </location>
    <ligand>
        <name>substrate</name>
    </ligand>
</feature>
<dbReference type="InterPro" id="IPR000845">
    <property type="entry name" value="Nucleoside_phosphorylase_d"/>
</dbReference>
<gene>
    <name evidence="5" type="ORF">WB794_08720</name>
</gene>
<dbReference type="PANTHER" id="PTHR42679">
    <property type="entry name" value="S-METHYL-5'-THIOADENOSINE PHOSPHORYLASE"/>
    <property type="match status" value="1"/>
</dbReference>
<feature type="domain" description="Nucleoside phosphorylase" evidence="4">
    <location>
        <begin position="8"/>
        <end position="246"/>
    </location>
</feature>
<comment type="caution">
    <text evidence="5">The sequence shown here is derived from an EMBL/GenBank/DDBJ whole genome shotgun (WGS) entry which is preliminary data.</text>
</comment>
<feature type="binding site" evidence="3">
    <location>
        <position position="189"/>
    </location>
    <ligand>
        <name>phosphate</name>
        <dbReference type="ChEBI" id="CHEBI:43474"/>
    </ligand>
</feature>
<keyword evidence="1 3" id="KW-0328">Glycosyltransferase</keyword>
<dbReference type="InterPro" id="IPR035994">
    <property type="entry name" value="Nucleoside_phosphorylase_sf"/>
</dbReference>
<evidence type="ECO:0000313" key="5">
    <source>
        <dbReference type="EMBL" id="MEJ1249750.1"/>
    </source>
</evidence>
<dbReference type="EC" id="2.4.2.1" evidence="3"/>
<dbReference type="RefSeq" id="WP_337335468.1">
    <property type="nucleotide sequence ID" value="NZ_JBBDHC010000011.1"/>
</dbReference>
<comment type="miscellaneous">
    <text evidence="3">Although this enzyme belongs to the family of MTA phosphorylases based on sequence homology, it has been shown that conserved amino acid substitutions in the substrate binding pocket convert the substrate specificity of this enzyme from 6-aminopurines to 6-oxopurines.</text>
</comment>
<dbReference type="PROSITE" id="PS01240">
    <property type="entry name" value="PNP_MTAP_2"/>
    <property type="match status" value="1"/>
</dbReference>
<comment type="subunit">
    <text evidence="3">Homohexamer. Dimer of a homotrimer.</text>
</comment>
<dbReference type="EMBL" id="JBBDHC010000011">
    <property type="protein sequence ID" value="MEJ1249750.1"/>
    <property type="molecule type" value="Genomic_DNA"/>
</dbReference>
<dbReference type="CDD" id="cd09010">
    <property type="entry name" value="MTAP_SsMTAPII_like_MTIP"/>
    <property type="match status" value="1"/>
</dbReference>
<dbReference type="GO" id="GO:0005829">
    <property type="term" value="C:cytosol"/>
    <property type="evidence" value="ECO:0007669"/>
    <property type="project" value="TreeGrafter"/>
</dbReference>
<feature type="binding site" evidence="3">
    <location>
        <begin position="56"/>
        <end position="57"/>
    </location>
    <ligand>
        <name>phosphate</name>
        <dbReference type="ChEBI" id="CHEBI:43474"/>
    </ligand>
</feature>
<dbReference type="GO" id="GO:0006166">
    <property type="term" value="P:purine ribonucleoside salvage"/>
    <property type="evidence" value="ECO:0007669"/>
    <property type="project" value="UniProtKB-UniRule"/>
</dbReference>
<evidence type="ECO:0000256" key="1">
    <source>
        <dbReference type="ARBA" id="ARBA00022676"/>
    </source>
</evidence>
<reference evidence="5 6" key="1">
    <citation type="journal article" date="2016" name="Antonie Van Leeuwenhoek">
        <title>Denitratimonas tolerans gen. nov., sp. nov., a denitrifying bacterium isolated from a bioreactor for tannery wastewater treatment.</title>
        <authorList>
            <person name="Han S.I."/>
            <person name="Kim J.O."/>
            <person name="Lee Y.R."/>
            <person name="Ekpeghere K.I."/>
            <person name="Koh S.C."/>
            <person name="Whang K.S."/>
        </authorList>
    </citation>
    <scope>NUCLEOTIDE SEQUENCE [LARGE SCALE GENOMIC DNA]</scope>
    <source>
        <strain evidence="5 6">KACC 17565</strain>
    </source>
</reference>
<dbReference type="InterPro" id="IPR010044">
    <property type="entry name" value="MTAP"/>
</dbReference>
<protein>
    <recommendedName>
        <fullName evidence="3">Probable 6-oxopurine nucleoside phosphorylase</fullName>
        <ecNumber evidence="3">2.4.2.1</ecNumber>
    </recommendedName>
    <alternativeName>
        <fullName evidence="3">Purine nucleoside phosphorylase</fullName>
        <shortName evidence="3">PNP</shortName>
    </alternativeName>
</protein>
<keyword evidence="2 3" id="KW-0808">Transferase</keyword>
<dbReference type="SUPFAM" id="SSF53167">
    <property type="entry name" value="Purine and uridine phosphorylases"/>
    <property type="match status" value="1"/>
</dbReference>
<dbReference type="PANTHER" id="PTHR42679:SF2">
    <property type="entry name" value="S-METHYL-5'-THIOADENOSINE PHOSPHORYLASE"/>
    <property type="match status" value="1"/>
</dbReference>
<name>A0AAW9R334_9GAMM</name>
<comment type="similarity">
    <text evidence="3">Belongs to the PNP/MTAP phosphorylase family. MTAP subfamily.</text>
</comment>
<comment type="pathway">
    <text evidence="3">Purine metabolism; purine nucleoside salvage.</text>
</comment>
<keyword evidence="6" id="KW-1185">Reference proteome</keyword>
<dbReference type="AlphaFoldDB" id="A0AAW9R334"/>